<dbReference type="Proteomes" id="UP001497480">
    <property type="component" value="Unassembled WGS sequence"/>
</dbReference>
<evidence type="ECO:0000313" key="2">
    <source>
        <dbReference type="EMBL" id="CAL0321674.1"/>
    </source>
</evidence>
<dbReference type="EMBL" id="CAXHTB010000015">
    <property type="protein sequence ID" value="CAL0321674.1"/>
    <property type="molecule type" value="Genomic_DNA"/>
</dbReference>
<proteinExistence type="predicted"/>
<reference evidence="2 3" key="1">
    <citation type="submission" date="2024-03" db="EMBL/GenBank/DDBJ databases">
        <authorList>
            <person name="Martinez-Hernandez J."/>
        </authorList>
    </citation>
    <scope>NUCLEOTIDE SEQUENCE [LARGE SCALE GENOMIC DNA]</scope>
</reference>
<sequence length="77" mass="8882">MENVIVQQVEDFCNPNVVSDLSLVGRLWADDEPDEENVEVDAFTEVLSKSQKKKMKKRSKNVQNQYTPRGRNLISDQ</sequence>
<name>A0AAV1XJB4_LUPLU</name>
<gene>
    <name evidence="2" type="ORF">LLUT_LOCUS22734</name>
</gene>
<evidence type="ECO:0000256" key="1">
    <source>
        <dbReference type="SAM" id="MobiDB-lite"/>
    </source>
</evidence>
<accession>A0AAV1XJB4</accession>
<feature type="region of interest" description="Disordered" evidence="1">
    <location>
        <begin position="51"/>
        <end position="77"/>
    </location>
</feature>
<protein>
    <submittedName>
        <fullName evidence="2">Uncharacterized protein</fullName>
    </submittedName>
</protein>
<dbReference type="AlphaFoldDB" id="A0AAV1XJB4"/>
<feature type="compositionally biased region" description="Basic residues" evidence="1">
    <location>
        <begin position="51"/>
        <end position="60"/>
    </location>
</feature>
<comment type="caution">
    <text evidence="2">The sequence shown here is derived from an EMBL/GenBank/DDBJ whole genome shotgun (WGS) entry which is preliminary data.</text>
</comment>
<keyword evidence="3" id="KW-1185">Reference proteome</keyword>
<evidence type="ECO:0000313" key="3">
    <source>
        <dbReference type="Proteomes" id="UP001497480"/>
    </source>
</evidence>
<organism evidence="2 3">
    <name type="scientific">Lupinus luteus</name>
    <name type="common">European yellow lupine</name>
    <dbReference type="NCBI Taxonomy" id="3873"/>
    <lineage>
        <taxon>Eukaryota</taxon>
        <taxon>Viridiplantae</taxon>
        <taxon>Streptophyta</taxon>
        <taxon>Embryophyta</taxon>
        <taxon>Tracheophyta</taxon>
        <taxon>Spermatophyta</taxon>
        <taxon>Magnoliopsida</taxon>
        <taxon>eudicotyledons</taxon>
        <taxon>Gunneridae</taxon>
        <taxon>Pentapetalae</taxon>
        <taxon>rosids</taxon>
        <taxon>fabids</taxon>
        <taxon>Fabales</taxon>
        <taxon>Fabaceae</taxon>
        <taxon>Papilionoideae</taxon>
        <taxon>50 kb inversion clade</taxon>
        <taxon>genistoids sensu lato</taxon>
        <taxon>core genistoids</taxon>
        <taxon>Genisteae</taxon>
        <taxon>Lupinus</taxon>
    </lineage>
</organism>